<evidence type="ECO:0000313" key="2">
    <source>
        <dbReference type="Proteomes" id="UP001218218"/>
    </source>
</evidence>
<proteinExistence type="predicted"/>
<organism evidence="1 2">
    <name type="scientific">Mycena albidolilacea</name>
    <dbReference type="NCBI Taxonomy" id="1033008"/>
    <lineage>
        <taxon>Eukaryota</taxon>
        <taxon>Fungi</taxon>
        <taxon>Dikarya</taxon>
        <taxon>Basidiomycota</taxon>
        <taxon>Agaricomycotina</taxon>
        <taxon>Agaricomycetes</taxon>
        <taxon>Agaricomycetidae</taxon>
        <taxon>Agaricales</taxon>
        <taxon>Marasmiineae</taxon>
        <taxon>Mycenaceae</taxon>
        <taxon>Mycena</taxon>
    </lineage>
</organism>
<reference evidence="1" key="1">
    <citation type="submission" date="2023-03" db="EMBL/GenBank/DDBJ databases">
        <title>Massive genome expansion in bonnet fungi (Mycena s.s.) driven by repeated elements and novel gene families across ecological guilds.</title>
        <authorList>
            <consortium name="Lawrence Berkeley National Laboratory"/>
            <person name="Harder C.B."/>
            <person name="Miyauchi S."/>
            <person name="Viragh M."/>
            <person name="Kuo A."/>
            <person name="Thoen E."/>
            <person name="Andreopoulos B."/>
            <person name="Lu D."/>
            <person name="Skrede I."/>
            <person name="Drula E."/>
            <person name="Henrissat B."/>
            <person name="Morin E."/>
            <person name="Kohler A."/>
            <person name="Barry K."/>
            <person name="LaButti K."/>
            <person name="Morin E."/>
            <person name="Salamov A."/>
            <person name="Lipzen A."/>
            <person name="Mereny Z."/>
            <person name="Hegedus B."/>
            <person name="Baldrian P."/>
            <person name="Stursova M."/>
            <person name="Weitz H."/>
            <person name="Taylor A."/>
            <person name="Grigoriev I.V."/>
            <person name="Nagy L.G."/>
            <person name="Martin F."/>
            <person name="Kauserud H."/>
        </authorList>
    </citation>
    <scope>NUCLEOTIDE SEQUENCE</scope>
    <source>
        <strain evidence="1">CBHHK002</strain>
    </source>
</reference>
<protein>
    <submittedName>
        <fullName evidence="1">Uncharacterized protein</fullName>
    </submittedName>
</protein>
<dbReference type="EMBL" id="JARIHO010000003">
    <property type="protein sequence ID" value="KAJ7364163.1"/>
    <property type="molecule type" value="Genomic_DNA"/>
</dbReference>
<sequence length="236" mass="25921">MRLVSTVAGGNARRGTTLQISEIRFSSTESTKLRVIASVKRRSTGDKLSQLGEVRAKGAERELSIKISPSSIIGDGEILVAQVYRHHRLLLDERLLKEEFSFRALLKYCSGESKSKVYEILNKRGITIRAKLGAVSNPALETGNKADDVSQRVNADQSPSPSVLSILAPAMDTNGNSDSAQGSRCQDRVRQSRIHHIQSICSPESRATSGEHYRICSVYCTHRRNSVRISQGIQGS</sequence>
<dbReference type="AlphaFoldDB" id="A0AAD7F200"/>
<gene>
    <name evidence="1" type="ORF">DFH08DRAFT_838482</name>
</gene>
<keyword evidence="2" id="KW-1185">Reference proteome</keyword>
<accession>A0AAD7F200</accession>
<name>A0AAD7F200_9AGAR</name>
<evidence type="ECO:0000313" key="1">
    <source>
        <dbReference type="EMBL" id="KAJ7364163.1"/>
    </source>
</evidence>
<dbReference type="Proteomes" id="UP001218218">
    <property type="component" value="Unassembled WGS sequence"/>
</dbReference>
<comment type="caution">
    <text evidence="1">The sequence shown here is derived from an EMBL/GenBank/DDBJ whole genome shotgun (WGS) entry which is preliminary data.</text>
</comment>